<evidence type="ECO:0000313" key="6">
    <source>
        <dbReference type="EMBL" id="RPA77877.1"/>
    </source>
</evidence>
<evidence type="ECO:0000256" key="2">
    <source>
        <dbReference type="ARBA" id="ARBA00022884"/>
    </source>
</evidence>
<evidence type="ECO:0000256" key="4">
    <source>
        <dbReference type="SAM" id="MobiDB-lite"/>
    </source>
</evidence>
<feature type="compositionally biased region" description="Low complexity" evidence="4">
    <location>
        <begin position="247"/>
        <end position="267"/>
    </location>
</feature>
<proteinExistence type="predicted"/>
<accession>A0A3N4HXI1</accession>
<dbReference type="Proteomes" id="UP000275078">
    <property type="component" value="Unassembled WGS sequence"/>
</dbReference>
<reference evidence="6 7" key="1">
    <citation type="journal article" date="2018" name="Nat. Ecol. Evol.">
        <title>Pezizomycetes genomes reveal the molecular basis of ectomycorrhizal truffle lifestyle.</title>
        <authorList>
            <person name="Murat C."/>
            <person name="Payen T."/>
            <person name="Noel B."/>
            <person name="Kuo A."/>
            <person name="Morin E."/>
            <person name="Chen J."/>
            <person name="Kohler A."/>
            <person name="Krizsan K."/>
            <person name="Balestrini R."/>
            <person name="Da Silva C."/>
            <person name="Montanini B."/>
            <person name="Hainaut M."/>
            <person name="Levati E."/>
            <person name="Barry K.W."/>
            <person name="Belfiori B."/>
            <person name="Cichocki N."/>
            <person name="Clum A."/>
            <person name="Dockter R.B."/>
            <person name="Fauchery L."/>
            <person name="Guy J."/>
            <person name="Iotti M."/>
            <person name="Le Tacon F."/>
            <person name="Lindquist E.A."/>
            <person name="Lipzen A."/>
            <person name="Malagnac F."/>
            <person name="Mello A."/>
            <person name="Molinier V."/>
            <person name="Miyauchi S."/>
            <person name="Poulain J."/>
            <person name="Riccioni C."/>
            <person name="Rubini A."/>
            <person name="Sitrit Y."/>
            <person name="Splivallo R."/>
            <person name="Traeger S."/>
            <person name="Wang M."/>
            <person name="Zifcakova L."/>
            <person name="Wipf D."/>
            <person name="Zambonelli A."/>
            <person name="Paolocci F."/>
            <person name="Nowrousian M."/>
            <person name="Ottonello S."/>
            <person name="Baldrian P."/>
            <person name="Spatafora J.W."/>
            <person name="Henrissat B."/>
            <person name="Nagy L.G."/>
            <person name="Aury J.M."/>
            <person name="Wincker P."/>
            <person name="Grigoriev I.V."/>
            <person name="Bonfante P."/>
            <person name="Martin F.M."/>
        </authorList>
    </citation>
    <scope>NUCLEOTIDE SEQUENCE [LARGE SCALE GENOMIC DNA]</scope>
    <source>
        <strain evidence="6 7">RN42</strain>
    </source>
</reference>
<dbReference type="AlphaFoldDB" id="A0A3N4HXI1"/>
<dbReference type="Pfam" id="PF00076">
    <property type="entry name" value="RRM_1"/>
    <property type="match status" value="2"/>
</dbReference>
<dbReference type="Gene3D" id="3.30.70.330">
    <property type="match status" value="2"/>
</dbReference>
<organism evidence="6 7">
    <name type="scientific">Ascobolus immersus RN42</name>
    <dbReference type="NCBI Taxonomy" id="1160509"/>
    <lineage>
        <taxon>Eukaryota</taxon>
        <taxon>Fungi</taxon>
        <taxon>Dikarya</taxon>
        <taxon>Ascomycota</taxon>
        <taxon>Pezizomycotina</taxon>
        <taxon>Pezizomycetes</taxon>
        <taxon>Pezizales</taxon>
        <taxon>Ascobolaceae</taxon>
        <taxon>Ascobolus</taxon>
    </lineage>
</organism>
<evidence type="ECO:0000256" key="1">
    <source>
        <dbReference type="ARBA" id="ARBA00022737"/>
    </source>
</evidence>
<dbReference type="InterPro" id="IPR000504">
    <property type="entry name" value="RRM_dom"/>
</dbReference>
<name>A0A3N4HXI1_ASCIM</name>
<keyword evidence="7" id="KW-1185">Reference proteome</keyword>
<dbReference type="CDD" id="cd00590">
    <property type="entry name" value="RRM_SF"/>
    <property type="match status" value="1"/>
</dbReference>
<feature type="domain" description="RRM" evidence="5">
    <location>
        <begin position="76"/>
        <end position="153"/>
    </location>
</feature>
<keyword evidence="1" id="KW-0677">Repeat</keyword>
<gene>
    <name evidence="6" type="ORF">BJ508DRAFT_162791</name>
</gene>
<feature type="region of interest" description="Disordered" evidence="4">
    <location>
        <begin position="242"/>
        <end position="276"/>
    </location>
</feature>
<dbReference type="STRING" id="1160509.A0A3N4HXI1"/>
<evidence type="ECO:0000259" key="5">
    <source>
        <dbReference type="PROSITE" id="PS50102"/>
    </source>
</evidence>
<dbReference type="EMBL" id="ML119719">
    <property type="protein sequence ID" value="RPA77877.1"/>
    <property type="molecule type" value="Genomic_DNA"/>
</dbReference>
<dbReference type="SUPFAM" id="SSF54928">
    <property type="entry name" value="RNA-binding domain, RBD"/>
    <property type="match status" value="2"/>
</dbReference>
<dbReference type="InterPro" id="IPR012677">
    <property type="entry name" value="Nucleotide-bd_a/b_plait_sf"/>
</dbReference>
<dbReference type="InterPro" id="IPR035979">
    <property type="entry name" value="RBD_domain_sf"/>
</dbReference>
<dbReference type="SMART" id="SM00360">
    <property type="entry name" value="RRM"/>
    <property type="match status" value="2"/>
</dbReference>
<dbReference type="GO" id="GO:0003723">
    <property type="term" value="F:RNA binding"/>
    <property type="evidence" value="ECO:0007669"/>
    <property type="project" value="UniProtKB-UniRule"/>
</dbReference>
<dbReference type="PANTHER" id="PTHR23236:SF119">
    <property type="entry name" value="NUCLEAR RNA-BINDING PROTEIN SART-3"/>
    <property type="match status" value="1"/>
</dbReference>
<dbReference type="PANTHER" id="PTHR23236">
    <property type="entry name" value="EUKARYOTIC TRANSLATION INITIATION FACTOR 4B/4H"/>
    <property type="match status" value="1"/>
</dbReference>
<keyword evidence="2 3" id="KW-0694">RNA-binding</keyword>
<evidence type="ECO:0000313" key="7">
    <source>
        <dbReference type="Proteomes" id="UP000275078"/>
    </source>
</evidence>
<protein>
    <submittedName>
        <fullName evidence="6">RNA-binding domain-containing protein</fullName>
    </submittedName>
</protein>
<feature type="domain" description="RRM" evidence="5">
    <location>
        <begin position="165"/>
        <end position="243"/>
    </location>
</feature>
<dbReference type="PROSITE" id="PS50102">
    <property type="entry name" value="RRM"/>
    <property type="match status" value="2"/>
</dbReference>
<evidence type="ECO:0000256" key="3">
    <source>
        <dbReference type="PROSITE-ProRule" id="PRU00176"/>
    </source>
</evidence>
<sequence length="276" mass="30229">MFSLRRLALQVPKTSTKAFAPVAARAVTLSQSAILAQYRAPVSAIQSQCRTYVDIQRAAGPKPAEGVQESRFPPSHTLFVANLFYDITPEEIQQFVDQVAPSISCRIQYDQRGLSKGFAYVEFSSVEEATKVKEALGGQMLKGRTCHLHYANAKQGPRFQAPESNVLYLGNLYYNITNEELLEAFNDISNCIDIRVATDKRTNQAKGFAHAEFVDTASAVEAKKLLSGRVIGGRRLRVDFARGKDSTGAGKAAPAAEGQAQATEQPAVEQEEIKKE</sequence>
<dbReference type="OrthoDB" id="6730379at2759"/>